<evidence type="ECO:0000313" key="3">
    <source>
        <dbReference type="Proteomes" id="UP000077066"/>
    </source>
</evidence>
<dbReference type="InterPro" id="IPR017900">
    <property type="entry name" value="4Fe4S_Fe_S_CS"/>
</dbReference>
<dbReference type="InterPro" id="IPR023210">
    <property type="entry name" value="NADP_OxRdtase_dom"/>
</dbReference>
<dbReference type="PATRIC" id="fig|55758.3.peg.413"/>
<dbReference type="SUPFAM" id="SSF51430">
    <property type="entry name" value="NAD(P)-linked oxidoreductase"/>
    <property type="match status" value="1"/>
</dbReference>
<dbReference type="PRINTS" id="PR00069">
    <property type="entry name" value="ALDKETRDTASE"/>
</dbReference>
<evidence type="ECO:0000259" key="1">
    <source>
        <dbReference type="PROSITE" id="PS51379"/>
    </source>
</evidence>
<keyword evidence="2" id="KW-0560">Oxidoreductase</keyword>
<dbReference type="PROSITE" id="PS00198">
    <property type="entry name" value="4FE4S_FER_1"/>
    <property type="match status" value="1"/>
</dbReference>
<name>A0A166EWK8_9EURY</name>
<dbReference type="STRING" id="55758.MBFIL_03720"/>
<sequence length="388" mass="45210">MQYKEIKKTGDKLSILGYGCMRYPRKNGRIDYERTENQIITAIENGVNYFDTAHMYPGSEETLGKILAKGYREKVKIATKLPIMNINTKEKMDQTFETELERLQTNYIDYYMLHDLTYSEWKHQQSIGVLSFIEDEKKKGRIINIGFSYHGNIINFKKIIEEYDWDFVMLQYNYLDEYYQAGKEGLEYASAQGLGILIMEPLREGMIINKLPNEASKLIENFKIKRTPAEWALRWLWNNPHVDVVISGMSREEDIEENVRIANDVKVNSLTEDEEKLIDNLKEEFKKSIKIDCTACGYCLPCPKGVDIPLAFSALNDKSIFRDIKTTVMYLITTYPNSSASNCTKCGKCEPKCPQHLDIMNNLEEVDSSFEKWYYKILCKIVKAIMFR</sequence>
<keyword evidence="3" id="KW-1185">Reference proteome</keyword>
<dbReference type="EC" id="1.1.1.-" evidence="2"/>
<feature type="domain" description="4Fe-4S ferredoxin-type" evidence="1">
    <location>
        <begin position="334"/>
        <end position="363"/>
    </location>
</feature>
<dbReference type="Gene3D" id="3.20.20.100">
    <property type="entry name" value="NADP-dependent oxidoreductase domain"/>
    <property type="match status" value="1"/>
</dbReference>
<dbReference type="Pfam" id="PF13534">
    <property type="entry name" value="Fer4_17"/>
    <property type="match status" value="1"/>
</dbReference>
<dbReference type="CDD" id="cd19096">
    <property type="entry name" value="AKR_Fe-S_oxidoreductase"/>
    <property type="match status" value="1"/>
</dbReference>
<dbReference type="InterPro" id="IPR036812">
    <property type="entry name" value="NAD(P)_OxRdtase_dom_sf"/>
</dbReference>
<dbReference type="InterPro" id="IPR020471">
    <property type="entry name" value="AKR"/>
</dbReference>
<dbReference type="RefSeq" id="WP_066970954.1">
    <property type="nucleotide sequence ID" value="NZ_LWMT01000046.1"/>
</dbReference>
<dbReference type="OrthoDB" id="28487at2157"/>
<proteinExistence type="predicted"/>
<dbReference type="PROSITE" id="PS51379">
    <property type="entry name" value="4FE4S_FER_2"/>
    <property type="match status" value="1"/>
</dbReference>
<dbReference type="GO" id="GO:0016491">
    <property type="term" value="F:oxidoreductase activity"/>
    <property type="evidence" value="ECO:0007669"/>
    <property type="project" value="UniProtKB-KW"/>
</dbReference>
<reference evidence="2 3" key="1">
    <citation type="submission" date="2016-04" db="EMBL/GenBank/DDBJ databases">
        <title>Genome sequence of Methanobrevibacter filiformis DSM 11501.</title>
        <authorList>
            <person name="Poehlein A."/>
            <person name="Seedorf H."/>
            <person name="Daniel R."/>
        </authorList>
    </citation>
    <scope>NUCLEOTIDE SEQUENCE [LARGE SCALE GENOMIC DNA]</scope>
    <source>
        <strain evidence="2 3">DSM 11501</strain>
    </source>
</reference>
<evidence type="ECO:0000313" key="2">
    <source>
        <dbReference type="EMBL" id="KZX17090.1"/>
    </source>
</evidence>
<dbReference type="EMBL" id="LWMT01000046">
    <property type="protein sequence ID" value="KZX17090.1"/>
    <property type="molecule type" value="Genomic_DNA"/>
</dbReference>
<organism evidence="2 3">
    <name type="scientific">Methanobrevibacter filiformis</name>
    <dbReference type="NCBI Taxonomy" id="55758"/>
    <lineage>
        <taxon>Archaea</taxon>
        <taxon>Methanobacteriati</taxon>
        <taxon>Methanobacteriota</taxon>
        <taxon>Methanomada group</taxon>
        <taxon>Methanobacteria</taxon>
        <taxon>Methanobacteriales</taxon>
        <taxon>Methanobacteriaceae</taxon>
        <taxon>Methanobrevibacter</taxon>
    </lineage>
</organism>
<dbReference type="InterPro" id="IPR053135">
    <property type="entry name" value="AKR2_Oxidoreductase"/>
</dbReference>
<dbReference type="Proteomes" id="UP000077066">
    <property type="component" value="Unassembled WGS sequence"/>
</dbReference>
<dbReference type="AlphaFoldDB" id="A0A166EWK8"/>
<dbReference type="Pfam" id="PF00248">
    <property type="entry name" value="Aldo_ket_red"/>
    <property type="match status" value="1"/>
</dbReference>
<dbReference type="PANTHER" id="PTHR43312">
    <property type="entry name" value="D-THREO-ALDOSE 1-DEHYDROGENASE"/>
    <property type="match status" value="1"/>
</dbReference>
<dbReference type="SUPFAM" id="SSF46548">
    <property type="entry name" value="alpha-helical ferredoxin"/>
    <property type="match status" value="1"/>
</dbReference>
<accession>A0A166EWK8</accession>
<comment type="caution">
    <text evidence="2">The sequence shown here is derived from an EMBL/GenBank/DDBJ whole genome shotgun (WGS) entry which is preliminary data.</text>
</comment>
<dbReference type="PANTHER" id="PTHR43312:SF2">
    <property type="entry name" value="OXIDOREDUCTASE"/>
    <property type="match status" value="1"/>
</dbReference>
<protein>
    <submittedName>
        <fullName evidence="2">L-glyceraldehyde 3-phosphate reductase</fullName>
        <ecNumber evidence="2">1.1.1.-</ecNumber>
    </submittedName>
</protein>
<gene>
    <name evidence="2" type="primary">gpr</name>
    <name evidence="2" type="ORF">MBFIL_03720</name>
</gene>
<dbReference type="InterPro" id="IPR017896">
    <property type="entry name" value="4Fe4S_Fe-S-bd"/>
</dbReference>